<reference evidence="2 3" key="1">
    <citation type="submission" date="2019-01" db="EMBL/GenBank/DDBJ databases">
        <title>Lactibacter flavus gen. nov., sp. nov., a novel bacterium of the family Propionibacteriaceae isolated from raw milk and dairy products.</title>
        <authorList>
            <person name="Huptas C."/>
            <person name="Wenning M."/>
            <person name="Breitenwieser F."/>
            <person name="Doll E."/>
            <person name="Von Neubeck M."/>
            <person name="Busse H.-J."/>
            <person name="Scherer S."/>
        </authorList>
    </citation>
    <scope>NUCLEOTIDE SEQUENCE [LARGE SCALE GENOMIC DNA]</scope>
    <source>
        <strain evidence="2 3">KCTC 33808</strain>
    </source>
</reference>
<keyword evidence="3" id="KW-1185">Reference proteome</keyword>
<dbReference type="PANTHER" id="PTHR34595:SF7">
    <property type="entry name" value="SLL1039 PROTEIN"/>
    <property type="match status" value="1"/>
</dbReference>
<feature type="domain" description="DUF403" evidence="1">
    <location>
        <begin position="1"/>
        <end position="294"/>
    </location>
</feature>
<gene>
    <name evidence="2" type="ORF">ET989_13105</name>
</gene>
<protein>
    <submittedName>
        <fullName evidence="2">Alpha-E domain-containing protein</fullName>
    </submittedName>
</protein>
<dbReference type="AlphaFoldDB" id="A0A4Q9KB51"/>
<evidence type="ECO:0000313" key="2">
    <source>
        <dbReference type="EMBL" id="TBT82896.1"/>
    </source>
</evidence>
<dbReference type="OrthoDB" id="9803532at2"/>
<dbReference type="RefSeq" id="WP_131169722.1">
    <property type="nucleotide sequence ID" value="NZ_SDMQ01000016.1"/>
</dbReference>
<evidence type="ECO:0000313" key="3">
    <source>
        <dbReference type="Proteomes" id="UP000292373"/>
    </source>
</evidence>
<proteinExistence type="predicted"/>
<dbReference type="InterPro" id="IPR007296">
    <property type="entry name" value="DUF403"/>
</dbReference>
<dbReference type="PANTHER" id="PTHR34595">
    <property type="entry name" value="BLR5612 PROTEIN"/>
    <property type="match status" value="1"/>
</dbReference>
<evidence type="ECO:0000259" key="1">
    <source>
        <dbReference type="Pfam" id="PF04168"/>
    </source>
</evidence>
<dbReference type="Pfam" id="PF04168">
    <property type="entry name" value="Alpha-E"/>
    <property type="match status" value="1"/>
</dbReference>
<name>A0A4Q9KB51_9ACTN</name>
<sequence length="307" mass="34030">MLSRIAESLFWIGRYVERVDGTARLVDVVRLSMLEGGLAGHDESANMVLSVVMGGDPDARVTYSDLRDRLVFDPTSASSISGSWNAARDNARRARETLSTDLWAAINTAWLRWGRLGPPDGTARHLSWARERSILIGGIADSTMSHDEAWDFLVLGRYLERADMTARIITTGTLPTGGLSWQSVLSSCGGNQAFMRSNQGLFNDRNVATFLVLNREFPRSVLYALAEAEATLERLDPDHTPIGFTGEGRRLLGRIRTSLEYRLPTNIINELPQQMARVEQMVTAVSDAVGARYFPGGPELSWTEELR</sequence>
<dbReference type="EMBL" id="SDMQ01000016">
    <property type="protein sequence ID" value="TBT82896.1"/>
    <property type="molecule type" value="Genomic_DNA"/>
</dbReference>
<comment type="caution">
    <text evidence="2">The sequence shown here is derived from an EMBL/GenBank/DDBJ whole genome shotgun (WGS) entry which is preliminary data.</text>
</comment>
<accession>A0A4Q9KB51</accession>
<dbReference type="InterPro" id="IPR051680">
    <property type="entry name" value="ATP-dep_Glu-Cys_Ligase-2"/>
</dbReference>
<organism evidence="2 3">
    <name type="scientific">Propioniciclava sinopodophylli</name>
    <dbReference type="NCBI Taxonomy" id="1837344"/>
    <lineage>
        <taxon>Bacteria</taxon>
        <taxon>Bacillati</taxon>
        <taxon>Actinomycetota</taxon>
        <taxon>Actinomycetes</taxon>
        <taxon>Propionibacteriales</taxon>
        <taxon>Propionibacteriaceae</taxon>
        <taxon>Propioniciclava</taxon>
    </lineage>
</organism>
<dbReference type="Proteomes" id="UP000292373">
    <property type="component" value="Unassembled WGS sequence"/>
</dbReference>